<name>A0A5J4RK60_9ZZZZ</name>
<dbReference type="Gene3D" id="3.90.550.10">
    <property type="entry name" value="Spore Coat Polysaccharide Biosynthesis Protein SpsA, Chain A"/>
    <property type="match status" value="1"/>
</dbReference>
<dbReference type="AlphaFoldDB" id="A0A5J4RK60"/>
<protein>
    <submittedName>
        <fullName evidence="1">Uncharacterized protein</fullName>
    </submittedName>
</protein>
<accession>A0A5J4RK60</accession>
<evidence type="ECO:0000313" key="1">
    <source>
        <dbReference type="EMBL" id="KAA6333241.1"/>
    </source>
</evidence>
<dbReference type="SUPFAM" id="SSF53448">
    <property type="entry name" value="Nucleotide-diphospho-sugar transferases"/>
    <property type="match status" value="1"/>
</dbReference>
<dbReference type="EMBL" id="SNRY01001137">
    <property type="protein sequence ID" value="KAA6333241.1"/>
    <property type="molecule type" value="Genomic_DNA"/>
</dbReference>
<comment type="caution">
    <text evidence="1">The sequence shown here is derived from an EMBL/GenBank/DDBJ whole genome shotgun (WGS) entry which is preliminary data.</text>
</comment>
<proteinExistence type="predicted"/>
<sequence length="237" mass="27627">MPYFFDFSTNNISELALLEYPFFCEFLLQNIDKYLNANVDVVYFKAQSVDSDTLLPADRSVPCNKLIDNYLNGRISALVFSIDYMSPWCKLLDRSFIVNNNIIFDEIFVSNDVMFSVNVAFLQKFILVSNSIIYCITYRTGSLTTLANWEAFKGRFDIAIKRNKFLKEKGYSSRANSLILFVLKSKKYGIRIPFKLVYEIMKEGMLFTGIQRYLCNRCLFCYDIIERRASSKNSNFD</sequence>
<organism evidence="1">
    <name type="scientific">termite gut metagenome</name>
    <dbReference type="NCBI Taxonomy" id="433724"/>
    <lineage>
        <taxon>unclassified sequences</taxon>
        <taxon>metagenomes</taxon>
        <taxon>organismal metagenomes</taxon>
    </lineage>
</organism>
<gene>
    <name evidence="1" type="ORF">EZS27_018326</name>
</gene>
<reference evidence="1" key="1">
    <citation type="submission" date="2019-03" db="EMBL/GenBank/DDBJ databases">
        <title>Single cell metagenomics reveals metabolic interactions within the superorganism composed of flagellate Streblomastix strix and complex community of Bacteroidetes bacteria on its surface.</title>
        <authorList>
            <person name="Treitli S.C."/>
            <person name="Kolisko M."/>
            <person name="Husnik F."/>
            <person name="Keeling P."/>
            <person name="Hampl V."/>
        </authorList>
    </citation>
    <scope>NUCLEOTIDE SEQUENCE</scope>
    <source>
        <strain evidence="1">STM</strain>
    </source>
</reference>
<dbReference type="InterPro" id="IPR029044">
    <property type="entry name" value="Nucleotide-diphossugar_trans"/>
</dbReference>